<feature type="compositionally biased region" description="Low complexity" evidence="1">
    <location>
        <begin position="49"/>
        <end position="63"/>
    </location>
</feature>
<dbReference type="Proteomes" id="UP000233786">
    <property type="component" value="Unassembled WGS sequence"/>
</dbReference>
<evidence type="ECO:0000256" key="2">
    <source>
        <dbReference type="SAM" id="SignalP"/>
    </source>
</evidence>
<feature type="compositionally biased region" description="Polar residues" evidence="1">
    <location>
        <begin position="73"/>
        <end position="83"/>
    </location>
</feature>
<proteinExistence type="predicted"/>
<keyword evidence="2" id="KW-0732">Signal</keyword>
<organism evidence="3 4">
    <name type="scientific">Saccharopolyspora spinosa</name>
    <dbReference type="NCBI Taxonomy" id="60894"/>
    <lineage>
        <taxon>Bacteria</taxon>
        <taxon>Bacillati</taxon>
        <taxon>Actinomycetota</taxon>
        <taxon>Actinomycetes</taxon>
        <taxon>Pseudonocardiales</taxon>
        <taxon>Pseudonocardiaceae</taxon>
        <taxon>Saccharopolyspora</taxon>
    </lineage>
</organism>
<feature type="region of interest" description="Disordered" evidence="1">
    <location>
        <begin position="39"/>
        <end position="95"/>
    </location>
</feature>
<dbReference type="EMBL" id="PJNB01000001">
    <property type="protein sequence ID" value="PKW16950.1"/>
    <property type="molecule type" value="Genomic_DNA"/>
</dbReference>
<evidence type="ECO:0000256" key="1">
    <source>
        <dbReference type="SAM" id="MobiDB-lite"/>
    </source>
</evidence>
<protein>
    <submittedName>
        <fullName evidence="3">Uncharacterized protein</fullName>
    </submittedName>
</protein>
<feature type="chain" id="PRO_5038795993" evidence="2">
    <location>
        <begin position="22"/>
        <end position="95"/>
    </location>
</feature>
<accession>A0A2N3Y227</accession>
<sequence>MRTAVRALAGLALALPLTLGAVDAGSAAASGTASLVAVRHSGDTGNHTSNSDGKASESSSSSSSRDKSTNNSADQTVSGNEVTATPGWPLAGYGW</sequence>
<comment type="caution">
    <text evidence="3">The sequence shown here is derived from an EMBL/GenBank/DDBJ whole genome shotgun (WGS) entry which is preliminary data.</text>
</comment>
<gene>
    <name evidence="3" type="ORF">A8926_4859</name>
</gene>
<evidence type="ECO:0000313" key="3">
    <source>
        <dbReference type="EMBL" id="PKW16950.1"/>
    </source>
</evidence>
<dbReference type="AlphaFoldDB" id="A0A2N3Y227"/>
<dbReference type="RefSeq" id="WP_010693427.1">
    <property type="nucleotide sequence ID" value="NZ_CP061007.1"/>
</dbReference>
<name>A0A2N3Y227_SACSN</name>
<keyword evidence="4" id="KW-1185">Reference proteome</keyword>
<reference evidence="3" key="1">
    <citation type="submission" date="2017-12" db="EMBL/GenBank/DDBJ databases">
        <title>Sequencing the genomes of 1000 Actinobacteria strains.</title>
        <authorList>
            <person name="Klenk H.-P."/>
        </authorList>
    </citation>
    <scope>NUCLEOTIDE SEQUENCE [LARGE SCALE GENOMIC DNA]</scope>
    <source>
        <strain evidence="3">DSM 44228</strain>
    </source>
</reference>
<feature type="signal peptide" evidence="2">
    <location>
        <begin position="1"/>
        <end position="21"/>
    </location>
</feature>
<evidence type="ECO:0000313" key="4">
    <source>
        <dbReference type="Proteomes" id="UP000233786"/>
    </source>
</evidence>